<dbReference type="EMBL" id="QUSY01000811">
    <property type="protein sequence ID" value="RHY27244.1"/>
    <property type="molecule type" value="Genomic_DNA"/>
</dbReference>
<protein>
    <recommendedName>
        <fullName evidence="11">Protein kinase domain-containing protein</fullName>
    </recommendedName>
</protein>
<dbReference type="PROSITE" id="PS00107">
    <property type="entry name" value="PROTEIN_KINASE_ATP"/>
    <property type="match status" value="1"/>
</dbReference>
<dbReference type="SMART" id="SM00220">
    <property type="entry name" value="S_TKc"/>
    <property type="match status" value="1"/>
</dbReference>
<dbReference type="PANTHER" id="PTHR24350">
    <property type="entry name" value="SERINE/THREONINE-PROTEIN KINASE IAL-RELATED"/>
    <property type="match status" value="1"/>
</dbReference>
<evidence type="ECO:0000256" key="8">
    <source>
        <dbReference type="PIRSR" id="PIRSR630616-3"/>
    </source>
</evidence>
<evidence type="ECO:0000256" key="3">
    <source>
        <dbReference type="ARBA" id="ARBA00022741"/>
    </source>
</evidence>
<feature type="binding site" evidence="7">
    <location>
        <begin position="592"/>
        <end position="593"/>
    </location>
    <ligand>
        <name>ATP</name>
        <dbReference type="ChEBI" id="CHEBI:30616"/>
    </ligand>
</feature>
<feature type="region of interest" description="Disordered" evidence="10">
    <location>
        <begin position="145"/>
        <end position="170"/>
    </location>
</feature>
<keyword evidence="1" id="KW-0723">Serine/threonine-protein kinase</keyword>
<gene>
    <name evidence="12" type="ORF">DYB32_007769</name>
</gene>
<organism evidence="12 13">
    <name type="scientific">Aphanomyces invadans</name>
    <dbReference type="NCBI Taxonomy" id="157072"/>
    <lineage>
        <taxon>Eukaryota</taxon>
        <taxon>Sar</taxon>
        <taxon>Stramenopiles</taxon>
        <taxon>Oomycota</taxon>
        <taxon>Saprolegniomycetes</taxon>
        <taxon>Saprolegniales</taxon>
        <taxon>Verrucalvaceae</taxon>
        <taxon>Aphanomyces</taxon>
    </lineage>
</organism>
<keyword evidence="13" id="KW-1185">Reference proteome</keyword>
<dbReference type="Proteomes" id="UP000285060">
    <property type="component" value="Unassembled WGS sequence"/>
</dbReference>
<proteinExistence type="predicted"/>
<keyword evidence="5 7" id="KW-0067">ATP-binding</keyword>
<dbReference type="SUPFAM" id="SSF56112">
    <property type="entry name" value="Protein kinase-like (PK-like)"/>
    <property type="match status" value="1"/>
</dbReference>
<dbReference type="AlphaFoldDB" id="A0A418AQ11"/>
<evidence type="ECO:0000259" key="11">
    <source>
        <dbReference type="PROSITE" id="PS50011"/>
    </source>
</evidence>
<keyword evidence="3 7" id="KW-0547">Nucleotide-binding</keyword>
<evidence type="ECO:0000256" key="10">
    <source>
        <dbReference type="SAM" id="MobiDB-lite"/>
    </source>
</evidence>
<feature type="active site" description="Proton acceptor" evidence="6">
    <location>
        <position position="588"/>
    </location>
</feature>
<feature type="compositionally biased region" description="Polar residues" evidence="10">
    <location>
        <begin position="210"/>
        <end position="221"/>
    </location>
</feature>
<feature type="cross-link" description="Glycyl lysine isopeptide (Lys-Gly) (interchain with G-Cter in SUMO2)" evidence="8">
    <location>
        <position position="590"/>
    </location>
</feature>
<evidence type="ECO:0000256" key="5">
    <source>
        <dbReference type="ARBA" id="ARBA00022840"/>
    </source>
</evidence>
<evidence type="ECO:0000256" key="1">
    <source>
        <dbReference type="ARBA" id="ARBA00022527"/>
    </source>
</evidence>
<evidence type="ECO:0000256" key="4">
    <source>
        <dbReference type="ARBA" id="ARBA00022777"/>
    </source>
</evidence>
<feature type="binding site" evidence="7">
    <location>
        <position position="624"/>
    </location>
    <ligand>
        <name>ATP</name>
        <dbReference type="ChEBI" id="CHEBI:30616"/>
    </ligand>
</feature>
<keyword evidence="4" id="KW-0418">Kinase</keyword>
<name>A0A418AQ11_9STRA</name>
<accession>A0A418AQ11</accession>
<evidence type="ECO:0000313" key="12">
    <source>
        <dbReference type="EMBL" id="RHY27244.1"/>
    </source>
</evidence>
<dbReference type="VEuPathDB" id="FungiDB:H310_01022"/>
<dbReference type="InterPro" id="IPR030616">
    <property type="entry name" value="Aur-like"/>
</dbReference>
<dbReference type="Gene3D" id="3.30.200.20">
    <property type="entry name" value="Phosphorylase Kinase, domain 1"/>
    <property type="match status" value="1"/>
</dbReference>
<dbReference type="InterPro" id="IPR017441">
    <property type="entry name" value="Protein_kinase_ATP_BS"/>
</dbReference>
<evidence type="ECO:0000256" key="9">
    <source>
        <dbReference type="PROSITE-ProRule" id="PRU10141"/>
    </source>
</evidence>
<feature type="region of interest" description="Disordered" evidence="10">
    <location>
        <begin position="210"/>
        <end position="266"/>
    </location>
</feature>
<evidence type="ECO:0000256" key="2">
    <source>
        <dbReference type="ARBA" id="ARBA00022679"/>
    </source>
</evidence>
<dbReference type="PROSITE" id="PS50011">
    <property type="entry name" value="PROTEIN_KINASE_DOM"/>
    <property type="match status" value="1"/>
</dbReference>
<dbReference type="InterPro" id="IPR000719">
    <property type="entry name" value="Prot_kinase_dom"/>
</dbReference>
<evidence type="ECO:0000313" key="13">
    <source>
        <dbReference type="Proteomes" id="UP000285060"/>
    </source>
</evidence>
<comment type="caution">
    <text evidence="12">The sequence shown here is derived from an EMBL/GenBank/DDBJ whole genome shotgun (WGS) entry which is preliminary data.</text>
</comment>
<dbReference type="InterPro" id="IPR011009">
    <property type="entry name" value="Kinase-like_dom_sf"/>
</dbReference>
<feature type="binding site" evidence="7">
    <location>
        <begin position="543"/>
        <end position="545"/>
    </location>
    <ligand>
        <name>ATP</name>
        <dbReference type="ChEBI" id="CHEBI:30616"/>
    </ligand>
</feature>
<feature type="compositionally biased region" description="Basic and acidic residues" evidence="10">
    <location>
        <begin position="152"/>
        <end position="163"/>
    </location>
</feature>
<feature type="compositionally biased region" description="Low complexity" evidence="10">
    <location>
        <begin position="243"/>
        <end position="254"/>
    </location>
</feature>
<feature type="binding site" evidence="7 9">
    <location>
        <position position="494"/>
    </location>
    <ligand>
        <name>ATP</name>
        <dbReference type="ChEBI" id="CHEBI:30616"/>
    </ligand>
</feature>
<dbReference type="PROSITE" id="PS00108">
    <property type="entry name" value="PROTEIN_KINASE_ST"/>
    <property type="match status" value="1"/>
</dbReference>
<keyword evidence="2" id="KW-0808">Transferase</keyword>
<dbReference type="GO" id="GO:0004674">
    <property type="term" value="F:protein serine/threonine kinase activity"/>
    <property type="evidence" value="ECO:0007669"/>
    <property type="project" value="UniProtKB-KW"/>
</dbReference>
<dbReference type="Pfam" id="PF00069">
    <property type="entry name" value="Pkinase"/>
    <property type="match status" value="1"/>
</dbReference>
<dbReference type="GO" id="GO:0005524">
    <property type="term" value="F:ATP binding"/>
    <property type="evidence" value="ECO:0007669"/>
    <property type="project" value="UniProtKB-UniRule"/>
</dbReference>
<reference evidence="12 13" key="1">
    <citation type="submission" date="2018-08" db="EMBL/GenBank/DDBJ databases">
        <title>Aphanomyces genome sequencing and annotation.</title>
        <authorList>
            <person name="Minardi D."/>
            <person name="Oidtmann B."/>
            <person name="Van Der Giezen M."/>
            <person name="Studholme D.J."/>
        </authorList>
    </citation>
    <scope>NUCLEOTIDE SEQUENCE [LARGE SCALE GENOMIC DNA]</scope>
    <source>
        <strain evidence="12 13">NJM0002</strain>
    </source>
</reference>
<feature type="compositionally biased region" description="Acidic residues" evidence="10">
    <location>
        <begin position="255"/>
        <end position="266"/>
    </location>
</feature>
<dbReference type="FunFam" id="3.30.200.20:FF:000042">
    <property type="entry name" value="Aurora kinase A"/>
    <property type="match status" value="1"/>
</dbReference>
<dbReference type="InterPro" id="IPR008271">
    <property type="entry name" value="Ser/Thr_kinase_AS"/>
</dbReference>
<sequence length="750" mass="84236">MGEVEAVKIFARLPSYNPFVGTFHHAPSAGNRGAAYFAHDIVGVAELEERKKFRNNPLTGTFHALPGYYDPLHGLKQLRQSEPNLDASAVADSDSMCSSENNQDEANKEFVALDMDDSVEFALVEQTDVAPTSLPLNLSRSFRRRRGQKVTEFPHRSTHDNMHPYESLNSRRKTASTRIRCFSDSDVSFKLPPKVVYPYADARVLALSPTSKRSSTLTADVSMSSMERERSSSSCASDNGRPSHSSSFSSNNNLQDDDNDDGDSMMEEDLDVLSDQEDYHRHHHIYRHYSESDISPSASHEVVDFLTPVVCKKSSSDVCDLVDGYVSTGKGIYRKCGFRTIDTTVGTKPSTLSPTSTGALTVPAFRRHNSGPVDPKLLSQPDDCDTEYEQGAPKVPSNPFIARRLVDDLEENKLRLMSINRSIPRLPQTVMLEKSPKGTKPCPAETYFINPFFIHELAVTEHYELCGEDQLGDGAYAVVKPAIRRSNGAEVAIKQIHKRYLLTDKAKAAVKTEVEIHLRLQHRNIVRLLEVYETESFLYLVMEKARHGTLKQLMQRERRFPEALAAKLAHQIVRGIFFMHELGVVHCDVKPENVLLSDAKDSTDAGHTSNNEVKAWDLTVELCDFGLSVKVPDVRFFKHTGDVHKVPFNGLTGSVGYMAPELFQSLPYGKPVDLWSVGIIIYEMLTGYQPFYPPSICVEEPAEFTPRIWKKFSREAKDLVSHLLERDPTKRFTVEQALTHPWFDSAVFGQ</sequence>
<feature type="domain" description="Protein kinase" evidence="11">
    <location>
        <begin position="465"/>
        <end position="743"/>
    </location>
</feature>
<evidence type="ECO:0000256" key="7">
    <source>
        <dbReference type="PIRSR" id="PIRSR630616-2"/>
    </source>
</evidence>
<evidence type="ECO:0000256" key="6">
    <source>
        <dbReference type="PIRSR" id="PIRSR630616-1"/>
    </source>
</evidence>
<dbReference type="Gene3D" id="1.10.510.10">
    <property type="entry name" value="Transferase(Phosphotransferase) domain 1"/>
    <property type="match status" value="1"/>
</dbReference>